<feature type="active site" description="Charge relay system" evidence="5 6">
    <location>
        <position position="448"/>
    </location>
</feature>
<dbReference type="PROSITE" id="PS00136">
    <property type="entry name" value="SUBTILASE_ASP"/>
    <property type="match status" value="1"/>
</dbReference>
<evidence type="ECO:0000256" key="1">
    <source>
        <dbReference type="ARBA" id="ARBA00011073"/>
    </source>
</evidence>
<dbReference type="eggNOG" id="KOG1153">
    <property type="taxonomic scope" value="Eukaryota"/>
</dbReference>
<dbReference type="Proteomes" id="UP000008743">
    <property type="component" value="Unassembled WGS sequence"/>
</dbReference>
<feature type="active site" description="Charge relay system" evidence="5 6">
    <location>
        <position position="263"/>
    </location>
</feature>
<keyword evidence="2 6" id="KW-0645">Protease</keyword>
<dbReference type="Gene3D" id="3.30.70.80">
    <property type="entry name" value="Peptidase S8 propeptide/proteinase inhibitor I9"/>
    <property type="match status" value="1"/>
</dbReference>
<feature type="domain" description="Peptidase S8/S53" evidence="9">
    <location>
        <begin position="254"/>
        <end position="478"/>
    </location>
</feature>
<comment type="similarity">
    <text evidence="1 6 7">Belongs to the peptidase S8 family.</text>
</comment>
<dbReference type="PANTHER" id="PTHR43806:SF11">
    <property type="entry name" value="CEREVISIN-RELATED"/>
    <property type="match status" value="1"/>
</dbReference>
<dbReference type="InterPro" id="IPR036852">
    <property type="entry name" value="Peptidase_S8/S53_dom_sf"/>
</dbReference>
<dbReference type="InterPro" id="IPR023828">
    <property type="entry name" value="Peptidase_S8_Ser-AS"/>
</dbReference>
<evidence type="ECO:0000313" key="11">
    <source>
        <dbReference type="Proteomes" id="UP000008743"/>
    </source>
</evidence>
<protein>
    <submittedName>
        <fullName evidence="10">Peptidase S8 and S53</fullName>
    </submittedName>
</protein>
<dbReference type="InterPro" id="IPR015500">
    <property type="entry name" value="Peptidase_S8_subtilisin-rel"/>
</dbReference>
<sequence length="700" mass="74111">MLWRRDRGNFLTILAVLCAVEFLLFTPALALHLDRRNPDTMHNAAIGRYARDAGDEGSRAGPPPTHGLNEPAGAGPRFFSRGSGQKNAGSGGADAGDTPGDASNPGQAGSDSNKKPTVVRRGDEGIPQQYIIMFRASADERAKQAVRDLLRSTPGVEYLRDFSATGGLVARFDDDMLKQLMTMPAIDLIEQDGKMHIHATTAAGNSKHISGRRQNQPLPQIPTEMYQVNAPWNLDRIDQRALPLDGFYKYHFDGAGIHVYVIDTGIRTTHEQFQGRIGNGVCTIDGIFSVQDCNGHGTHVAGTVAGKTYGVAKNVTVHPVRVLGCDGEGAISDVIEGVAWVTANAIPPAVAVMSLGGTISISLDTAVSAAVASGVTVSVAAGNENEDACNSSPARNEFVVSVGATDLKDFRATFSNYGPCVSLFAPGVDITSAWWLSDTDTRTISGTSMAAPLVAGMAARLLQFDPGFTPDMIKSILSCAGTKGIVEDAEASSPNILSFFAIDQPTQIQQTTDNTPATQCGDLSTGNDTTPNANGCYVFTGTINLTTISVASPSPYYQSDRPGTLRGYLSLGNSANPNPDLDPSTDFLDLGLYKFNQASNNWDLITSSTTVGNDEQIVYFGTAGYYTFQIAAAPAWLRDDKDTPIPYMFVFKPPSASGDSPSDQCNQEGSAAATTMPMNRLLGASALAATGLGYCLRNMA</sequence>
<dbReference type="PhylomeDB" id="A0A0D2X2L7"/>
<evidence type="ECO:0000256" key="7">
    <source>
        <dbReference type="RuleBase" id="RU003355"/>
    </source>
</evidence>
<accession>A0A0D2X2L7</accession>
<gene>
    <name evidence="10" type="ORF">CAOG_003679</name>
</gene>
<evidence type="ECO:0000313" key="10">
    <source>
        <dbReference type="EMBL" id="KJE92779.1"/>
    </source>
</evidence>
<dbReference type="InterPro" id="IPR037045">
    <property type="entry name" value="S8pro/Inhibitor_I9_sf"/>
</dbReference>
<dbReference type="InParanoid" id="A0A0D2X2L7"/>
<dbReference type="Gene3D" id="3.40.50.200">
    <property type="entry name" value="Peptidase S8/S53 domain"/>
    <property type="match status" value="1"/>
</dbReference>
<dbReference type="GO" id="GO:0006508">
    <property type="term" value="P:proteolysis"/>
    <property type="evidence" value="ECO:0007669"/>
    <property type="project" value="UniProtKB-KW"/>
</dbReference>
<evidence type="ECO:0000256" key="4">
    <source>
        <dbReference type="ARBA" id="ARBA00022825"/>
    </source>
</evidence>
<evidence type="ECO:0000256" key="6">
    <source>
        <dbReference type="PROSITE-ProRule" id="PRU01240"/>
    </source>
</evidence>
<dbReference type="InterPro" id="IPR023827">
    <property type="entry name" value="Peptidase_S8_Asp-AS"/>
</dbReference>
<proteinExistence type="inferred from homology"/>
<reference evidence="11" key="1">
    <citation type="submission" date="2011-02" db="EMBL/GenBank/DDBJ databases">
        <title>The Genome Sequence of Capsaspora owczarzaki ATCC 30864.</title>
        <authorList>
            <person name="Russ C."/>
            <person name="Cuomo C."/>
            <person name="Burger G."/>
            <person name="Gray M.W."/>
            <person name="Holland P.W.H."/>
            <person name="King N."/>
            <person name="Lang F.B.F."/>
            <person name="Roger A.J."/>
            <person name="Ruiz-Trillo I."/>
            <person name="Young S.K."/>
            <person name="Zeng Q."/>
            <person name="Gargeya S."/>
            <person name="Alvarado L."/>
            <person name="Berlin A."/>
            <person name="Chapman S.B."/>
            <person name="Chen Z."/>
            <person name="Freedman E."/>
            <person name="Gellesch M."/>
            <person name="Goldberg J."/>
            <person name="Griggs A."/>
            <person name="Gujja S."/>
            <person name="Heilman E."/>
            <person name="Heiman D."/>
            <person name="Howarth C."/>
            <person name="Mehta T."/>
            <person name="Neiman D."/>
            <person name="Pearson M."/>
            <person name="Roberts A."/>
            <person name="Saif S."/>
            <person name="Shea T."/>
            <person name="Shenoy N."/>
            <person name="Sisk P."/>
            <person name="Stolte C."/>
            <person name="Sykes S."/>
            <person name="White J."/>
            <person name="Yandava C."/>
            <person name="Haas B."/>
            <person name="Nusbaum C."/>
            <person name="Birren B."/>
        </authorList>
    </citation>
    <scope>NUCLEOTIDE SEQUENCE</scope>
    <source>
        <strain evidence="11">ATCC 30864</strain>
    </source>
</reference>
<dbReference type="PANTHER" id="PTHR43806">
    <property type="entry name" value="PEPTIDASE S8"/>
    <property type="match status" value="1"/>
</dbReference>
<feature type="region of interest" description="Disordered" evidence="8">
    <location>
        <begin position="52"/>
        <end position="124"/>
    </location>
</feature>
<dbReference type="SUPFAM" id="SSF52743">
    <property type="entry name" value="Subtilisin-like"/>
    <property type="match status" value="1"/>
</dbReference>
<name>A0A0D2X2L7_CAPO3</name>
<dbReference type="FunFam" id="3.40.50.200:FF:000014">
    <property type="entry name" value="Proteinase K"/>
    <property type="match status" value="1"/>
</dbReference>
<dbReference type="OrthoDB" id="206201at2759"/>
<evidence type="ECO:0000259" key="9">
    <source>
        <dbReference type="Pfam" id="PF00082"/>
    </source>
</evidence>
<dbReference type="PROSITE" id="PS51892">
    <property type="entry name" value="SUBTILASE"/>
    <property type="match status" value="1"/>
</dbReference>
<dbReference type="EMBL" id="KE346364">
    <property type="protein sequence ID" value="KJE92779.1"/>
    <property type="molecule type" value="Genomic_DNA"/>
</dbReference>
<feature type="active site" description="Charge relay system" evidence="5 6">
    <location>
        <position position="296"/>
    </location>
</feature>
<organism evidence="10 11">
    <name type="scientific">Capsaspora owczarzaki (strain ATCC 30864)</name>
    <dbReference type="NCBI Taxonomy" id="595528"/>
    <lineage>
        <taxon>Eukaryota</taxon>
        <taxon>Filasterea</taxon>
        <taxon>Capsaspora</taxon>
    </lineage>
</organism>
<dbReference type="MEROPS" id="S08.008"/>
<dbReference type="SUPFAM" id="SSF54897">
    <property type="entry name" value="Protease propeptides/inhibitors"/>
    <property type="match status" value="1"/>
</dbReference>
<dbReference type="InterPro" id="IPR034193">
    <property type="entry name" value="PCSK9_ProteinaseK-like"/>
</dbReference>
<keyword evidence="11" id="KW-1185">Reference proteome</keyword>
<evidence type="ECO:0000256" key="5">
    <source>
        <dbReference type="PIRSR" id="PIRSR615500-1"/>
    </source>
</evidence>
<dbReference type="CDD" id="cd04077">
    <property type="entry name" value="Peptidases_S8_PCSK9_ProteinaseK_like"/>
    <property type="match status" value="1"/>
</dbReference>
<keyword evidence="4 6" id="KW-0720">Serine protease</keyword>
<dbReference type="Pfam" id="PF00082">
    <property type="entry name" value="Peptidase_S8"/>
    <property type="match status" value="1"/>
</dbReference>
<dbReference type="GO" id="GO:0005615">
    <property type="term" value="C:extracellular space"/>
    <property type="evidence" value="ECO:0007669"/>
    <property type="project" value="TreeGrafter"/>
</dbReference>
<dbReference type="GO" id="GO:0004252">
    <property type="term" value="F:serine-type endopeptidase activity"/>
    <property type="evidence" value="ECO:0007669"/>
    <property type="project" value="UniProtKB-UniRule"/>
</dbReference>
<dbReference type="AlphaFoldDB" id="A0A0D2X2L7"/>
<evidence type="ECO:0000256" key="8">
    <source>
        <dbReference type="SAM" id="MobiDB-lite"/>
    </source>
</evidence>
<dbReference type="PROSITE" id="PS00138">
    <property type="entry name" value="SUBTILASE_SER"/>
    <property type="match status" value="1"/>
</dbReference>
<dbReference type="InterPro" id="IPR022398">
    <property type="entry name" value="Peptidase_S8_His-AS"/>
</dbReference>
<dbReference type="InterPro" id="IPR000209">
    <property type="entry name" value="Peptidase_S8/S53_dom"/>
</dbReference>
<evidence type="ECO:0000256" key="3">
    <source>
        <dbReference type="ARBA" id="ARBA00022801"/>
    </source>
</evidence>
<dbReference type="PROSITE" id="PS00137">
    <property type="entry name" value="SUBTILASE_HIS"/>
    <property type="match status" value="1"/>
</dbReference>
<dbReference type="PRINTS" id="PR00723">
    <property type="entry name" value="SUBTILISIN"/>
</dbReference>
<keyword evidence="3 6" id="KW-0378">Hydrolase</keyword>
<dbReference type="InterPro" id="IPR050131">
    <property type="entry name" value="Peptidase_S8_subtilisin-like"/>
</dbReference>
<dbReference type="FunCoup" id="A0A0D2X2L7">
    <property type="interactions" value="19"/>
</dbReference>
<evidence type="ECO:0000256" key="2">
    <source>
        <dbReference type="ARBA" id="ARBA00022670"/>
    </source>
</evidence>
<dbReference type="STRING" id="595528.A0A0D2X2L7"/>